<accession>A0A8S1HZ04</accession>
<name>A0A8S1HZ04_9PELO</name>
<dbReference type="SUPFAM" id="SSF56112">
    <property type="entry name" value="Protein kinase-like (PK-like)"/>
    <property type="match status" value="1"/>
</dbReference>
<dbReference type="EMBL" id="CAJGYM010000242">
    <property type="protein sequence ID" value="CAD6200131.1"/>
    <property type="molecule type" value="Genomic_DNA"/>
</dbReference>
<gene>
    <name evidence="3" type="ORF">CAUJ_LOCUS16030</name>
</gene>
<proteinExistence type="predicted"/>
<dbReference type="InterPro" id="IPR001245">
    <property type="entry name" value="Ser-Thr/Tyr_kinase_cat_dom"/>
</dbReference>
<feature type="compositionally biased region" description="Basic and acidic residues" evidence="1">
    <location>
        <begin position="159"/>
        <end position="176"/>
    </location>
</feature>
<dbReference type="Proteomes" id="UP000835052">
    <property type="component" value="Unassembled WGS sequence"/>
</dbReference>
<dbReference type="PANTHER" id="PTHR24416:SF611">
    <property type="entry name" value="TYROSINE-PROTEIN KINASE TRANSMEMBRANE RECEPTOR ROR"/>
    <property type="match status" value="1"/>
</dbReference>
<evidence type="ECO:0000259" key="2">
    <source>
        <dbReference type="PROSITE" id="PS50011"/>
    </source>
</evidence>
<dbReference type="PANTHER" id="PTHR24416">
    <property type="entry name" value="TYROSINE-PROTEIN KINASE RECEPTOR"/>
    <property type="match status" value="1"/>
</dbReference>
<feature type="region of interest" description="Disordered" evidence="1">
    <location>
        <begin position="147"/>
        <end position="204"/>
    </location>
</feature>
<organism evidence="3 4">
    <name type="scientific">Caenorhabditis auriculariae</name>
    <dbReference type="NCBI Taxonomy" id="2777116"/>
    <lineage>
        <taxon>Eukaryota</taxon>
        <taxon>Metazoa</taxon>
        <taxon>Ecdysozoa</taxon>
        <taxon>Nematoda</taxon>
        <taxon>Chromadorea</taxon>
        <taxon>Rhabditida</taxon>
        <taxon>Rhabditina</taxon>
        <taxon>Rhabditomorpha</taxon>
        <taxon>Rhabditoidea</taxon>
        <taxon>Rhabditidae</taxon>
        <taxon>Peloderinae</taxon>
        <taxon>Caenorhabditis</taxon>
    </lineage>
</organism>
<keyword evidence="4" id="KW-1185">Reference proteome</keyword>
<dbReference type="GO" id="GO:0004714">
    <property type="term" value="F:transmembrane receptor protein tyrosine kinase activity"/>
    <property type="evidence" value="ECO:0007669"/>
    <property type="project" value="TreeGrafter"/>
</dbReference>
<comment type="caution">
    <text evidence="3">The sequence shown here is derived from an EMBL/GenBank/DDBJ whole genome shotgun (WGS) entry which is preliminary data.</text>
</comment>
<dbReference type="InterPro" id="IPR011009">
    <property type="entry name" value="Kinase-like_dom_sf"/>
</dbReference>
<dbReference type="Pfam" id="PF07714">
    <property type="entry name" value="PK_Tyr_Ser-Thr"/>
    <property type="match status" value="1"/>
</dbReference>
<dbReference type="SMART" id="SM00219">
    <property type="entry name" value="TyrKc"/>
    <property type="match status" value="1"/>
</dbReference>
<feature type="domain" description="Protein kinase" evidence="2">
    <location>
        <begin position="1"/>
        <end position="201"/>
    </location>
</feature>
<dbReference type="InterPro" id="IPR000719">
    <property type="entry name" value="Prot_kinase_dom"/>
</dbReference>
<dbReference type="PROSITE" id="PS00109">
    <property type="entry name" value="PROTEIN_KINASE_TYR"/>
    <property type="match status" value="1"/>
</dbReference>
<dbReference type="OrthoDB" id="5842315at2759"/>
<dbReference type="GO" id="GO:0005886">
    <property type="term" value="C:plasma membrane"/>
    <property type="evidence" value="ECO:0007669"/>
    <property type="project" value="TreeGrafter"/>
</dbReference>
<sequence>MDVLHRDVAARNCLLTADLTLKVADFGLATSGSYFYMKNAEKLPTRYLSPETLSIFVFGQVSDCFAYGNLIYEIFSGGMMPYEEYKSADARDKILTGELNNLEETRAPPALRSFVENNLWTYMMRDRTDMNTTVDFIKGLYKDHRKAEGEPKTVTADTEASHGNEEGELNKKDVSTKLRRRKPVSRAEIMEDICPTQEETAAND</sequence>
<dbReference type="GO" id="GO:0043235">
    <property type="term" value="C:receptor complex"/>
    <property type="evidence" value="ECO:0007669"/>
    <property type="project" value="TreeGrafter"/>
</dbReference>
<reference evidence="3" key="1">
    <citation type="submission" date="2020-10" db="EMBL/GenBank/DDBJ databases">
        <authorList>
            <person name="Kikuchi T."/>
        </authorList>
    </citation>
    <scope>NUCLEOTIDE SEQUENCE</scope>
    <source>
        <strain evidence="3">NKZ352</strain>
    </source>
</reference>
<evidence type="ECO:0000256" key="1">
    <source>
        <dbReference type="SAM" id="MobiDB-lite"/>
    </source>
</evidence>
<dbReference type="GO" id="GO:0005524">
    <property type="term" value="F:ATP binding"/>
    <property type="evidence" value="ECO:0007669"/>
    <property type="project" value="InterPro"/>
</dbReference>
<dbReference type="InterPro" id="IPR008266">
    <property type="entry name" value="Tyr_kinase_AS"/>
</dbReference>
<evidence type="ECO:0000313" key="3">
    <source>
        <dbReference type="EMBL" id="CAD6200131.1"/>
    </source>
</evidence>
<protein>
    <recommendedName>
        <fullName evidence="2">Protein kinase domain-containing protein</fullName>
    </recommendedName>
</protein>
<dbReference type="AlphaFoldDB" id="A0A8S1HZ04"/>
<dbReference type="PROSITE" id="PS50011">
    <property type="entry name" value="PROTEIN_KINASE_DOM"/>
    <property type="match status" value="1"/>
</dbReference>
<dbReference type="GO" id="GO:0007169">
    <property type="term" value="P:cell surface receptor protein tyrosine kinase signaling pathway"/>
    <property type="evidence" value="ECO:0007669"/>
    <property type="project" value="TreeGrafter"/>
</dbReference>
<evidence type="ECO:0000313" key="4">
    <source>
        <dbReference type="Proteomes" id="UP000835052"/>
    </source>
</evidence>
<dbReference type="InterPro" id="IPR020635">
    <property type="entry name" value="Tyr_kinase_cat_dom"/>
</dbReference>
<dbReference type="InterPro" id="IPR050122">
    <property type="entry name" value="RTK"/>
</dbReference>
<dbReference type="Gene3D" id="1.10.510.10">
    <property type="entry name" value="Transferase(Phosphotransferase) domain 1"/>
    <property type="match status" value="1"/>
</dbReference>